<sequence length="412" mass="47159">MIQMDILERKGIWDEAMAKILGHRGSKRASQSKLPPRIKLFRPISWYDGITARSVGEYVSHMLMELGRLGLNIDDIESRSRPPNRETVLSDLIDWLSDHPGKAIAQLSNWQTLDLAQIRSRLEQDRSAKPRIELSAHITKMNNLSVRWHPGGWRDTEFDWHRTDRNYFNLITHRKWRRLPDFHWFTGDEDPTFDSRPSNELMYIRGVGNLRPEPRDSYGPYAIYNADVVDSILICAVRAAYEGLVKQLSQSFEVTVVHAFDFKVEDEIDDADPSPYRHELHRVVAWSIEDAAELKASRERDAAVAQDKRDQAEFASVTETYGFTLEMFVAALLHASSKKPSGPIPSTEHINRNASRDLRNAGFSIDAGGVRRVRQLIERYSPKALPESLRPEETPPTAPLPSNAIRVQENEN</sequence>
<dbReference type="EMBL" id="SMBI01000010">
    <property type="protein sequence ID" value="TCU21565.1"/>
    <property type="molecule type" value="Genomic_DNA"/>
</dbReference>
<dbReference type="AlphaFoldDB" id="A0AAX2QHF2"/>
<protein>
    <submittedName>
        <fullName evidence="2">Uncharacterized protein</fullName>
    </submittedName>
</protein>
<evidence type="ECO:0000313" key="2">
    <source>
        <dbReference type="EMBL" id="TCU21565.1"/>
    </source>
</evidence>
<dbReference type="Proteomes" id="UP000295021">
    <property type="component" value="Unassembled WGS sequence"/>
</dbReference>
<accession>A0AAX2QHF2</accession>
<gene>
    <name evidence="2" type="ORF">EV131_110152</name>
</gene>
<evidence type="ECO:0000313" key="3">
    <source>
        <dbReference type="Proteomes" id="UP000295021"/>
    </source>
</evidence>
<organism evidence="2 3">
    <name type="scientific">Rhizobium laguerreae</name>
    <dbReference type="NCBI Taxonomy" id="1076926"/>
    <lineage>
        <taxon>Bacteria</taxon>
        <taxon>Pseudomonadati</taxon>
        <taxon>Pseudomonadota</taxon>
        <taxon>Alphaproteobacteria</taxon>
        <taxon>Hyphomicrobiales</taxon>
        <taxon>Rhizobiaceae</taxon>
        <taxon>Rhizobium/Agrobacterium group</taxon>
        <taxon>Rhizobium</taxon>
    </lineage>
</organism>
<reference evidence="2 3" key="1">
    <citation type="submission" date="2019-03" db="EMBL/GenBank/DDBJ databases">
        <title>Genomic Encyclopedia of Type Strains, Phase IV (KMG-V): Genome sequencing to study the core and pangenomes of soil and plant-associated prokaryotes.</title>
        <authorList>
            <person name="Whitman W."/>
        </authorList>
    </citation>
    <scope>NUCLEOTIDE SEQUENCE [LARGE SCALE GENOMIC DNA]</scope>
    <source>
        <strain evidence="2 3">FB403</strain>
    </source>
</reference>
<feature type="region of interest" description="Disordered" evidence="1">
    <location>
        <begin position="381"/>
        <end position="412"/>
    </location>
</feature>
<name>A0AAX2QHF2_9HYPH</name>
<proteinExistence type="predicted"/>
<comment type="caution">
    <text evidence="2">The sequence shown here is derived from an EMBL/GenBank/DDBJ whole genome shotgun (WGS) entry which is preliminary data.</text>
</comment>
<evidence type="ECO:0000256" key="1">
    <source>
        <dbReference type="SAM" id="MobiDB-lite"/>
    </source>
</evidence>